<dbReference type="PANTHER" id="PTHR34069:SF2">
    <property type="entry name" value="BETA-KETOACYL-[ACYL-CARRIER-PROTEIN] SYNTHASE III"/>
    <property type="match status" value="1"/>
</dbReference>
<name>A0ABX8ZPT5_9SPHN</name>
<dbReference type="InterPro" id="IPR013751">
    <property type="entry name" value="ACP_syn_III_N"/>
</dbReference>
<feature type="domain" description="Beta-ketoacyl-[acyl-carrier-protein] synthase III N-terminal" evidence="4">
    <location>
        <begin position="110"/>
        <end position="187"/>
    </location>
</feature>
<reference evidence="5 6" key="1">
    <citation type="submission" date="2021-08" db="EMBL/GenBank/DDBJ databases">
        <title>Comparative Genomics Analysis of the Genus Qipengyuania Reveals Extensive Genetic Diversity and Metabolic Versatility, Including the Description of Fifteen Novel Species.</title>
        <authorList>
            <person name="Liu Y."/>
        </authorList>
    </citation>
    <scope>NUCLEOTIDE SEQUENCE [LARGE SCALE GENOMIC DNA]</scope>
    <source>
        <strain evidence="5 6">1NDH13</strain>
    </source>
</reference>
<evidence type="ECO:0000256" key="1">
    <source>
        <dbReference type="ARBA" id="ARBA00022679"/>
    </source>
</evidence>
<dbReference type="CDD" id="cd00830">
    <property type="entry name" value="KAS_III"/>
    <property type="match status" value="1"/>
</dbReference>
<proteinExistence type="predicted"/>
<evidence type="ECO:0000313" key="5">
    <source>
        <dbReference type="EMBL" id="QZD91000.1"/>
    </source>
</evidence>
<keyword evidence="6" id="KW-1185">Reference proteome</keyword>
<dbReference type="EMBL" id="CP081295">
    <property type="protein sequence ID" value="QZD91000.1"/>
    <property type="molecule type" value="Genomic_DNA"/>
</dbReference>
<dbReference type="Gene3D" id="3.40.47.10">
    <property type="match status" value="1"/>
</dbReference>
<dbReference type="InterPro" id="IPR016039">
    <property type="entry name" value="Thiolase-like"/>
</dbReference>
<evidence type="ECO:0000259" key="3">
    <source>
        <dbReference type="Pfam" id="PF08541"/>
    </source>
</evidence>
<dbReference type="InterPro" id="IPR013747">
    <property type="entry name" value="ACP_syn_III_C"/>
</dbReference>
<dbReference type="Pfam" id="PF08541">
    <property type="entry name" value="ACP_syn_III_C"/>
    <property type="match status" value="1"/>
</dbReference>
<gene>
    <name evidence="5" type="ORF">K3148_06350</name>
</gene>
<dbReference type="SUPFAM" id="SSF53901">
    <property type="entry name" value="Thiolase-like"/>
    <property type="match status" value="1"/>
</dbReference>
<evidence type="ECO:0008006" key="7">
    <source>
        <dbReference type="Google" id="ProtNLM"/>
    </source>
</evidence>
<evidence type="ECO:0000259" key="4">
    <source>
        <dbReference type="Pfam" id="PF08545"/>
    </source>
</evidence>
<accession>A0ABX8ZPT5</accession>
<organism evidence="5 6">
    <name type="scientific">Qipengyuania aurantiaca</name>
    <dbReference type="NCBI Taxonomy" id="2867233"/>
    <lineage>
        <taxon>Bacteria</taxon>
        <taxon>Pseudomonadati</taxon>
        <taxon>Pseudomonadota</taxon>
        <taxon>Alphaproteobacteria</taxon>
        <taxon>Sphingomonadales</taxon>
        <taxon>Erythrobacteraceae</taxon>
        <taxon>Qipengyuania</taxon>
    </lineage>
</organism>
<dbReference type="Proteomes" id="UP000824281">
    <property type="component" value="Chromosome"/>
</dbReference>
<sequence length="331" mass="34411">MLSEFTISGWGSYRPHTTLESRDMDRRFGHEDGWTEGQFGIASRAVASPEETTSVMAAAAARTALDRAGWGGALPDVIIGGCGVMEQPIPSTATLVQDKLGLGRSGIPCFDVNQTCLSFMSALDVAAMGMATGRWKRALVFASDIASAGLDPDNPKTRSIFGDGAAAVAIEAAPGTGMGLLSCASVTHGAHHDLAQLRSGGTRLRVTEGYDALLAGSYFEMDAFGIFKAAAKALPGVIERALEDAGVTRDELACVVCHQASAPGVEHVKRLFEPDSERVVDIFPTTGNQIAASIPTVLAHALDTGRARPGDAILLLGTAAGISASAMVLRL</sequence>
<evidence type="ECO:0000313" key="6">
    <source>
        <dbReference type="Proteomes" id="UP000824281"/>
    </source>
</evidence>
<feature type="domain" description="Beta-ketoacyl-[acyl-carrier-protein] synthase III C-terminal" evidence="3">
    <location>
        <begin position="242"/>
        <end position="330"/>
    </location>
</feature>
<dbReference type="Pfam" id="PF08545">
    <property type="entry name" value="ACP_syn_III"/>
    <property type="match status" value="1"/>
</dbReference>
<evidence type="ECO:0000256" key="2">
    <source>
        <dbReference type="ARBA" id="ARBA00023315"/>
    </source>
</evidence>
<dbReference type="PANTHER" id="PTHR34069">
    <property type="entry name" value="3-OXOACYL-[ACYL-CARRIER-PROTEIN] SYNTHASE 3"/>
    <property type="match status" value="1"/>
</dbReference>
<dbReference type="RefSeq" id="WP_221426459.1">
    <property type="nucleotide sequence ID" value="NZ_CP081295.1"/>
</dbReference>
<keyword evidence="1" id="KW-0808">Transferase</keyword>
<keyword evidence="2" id="KW-0012">Acyltransferase</keyword>
<protein>
    <recommendedName>
        <fullName evidence="7">3-oxoacyl-ACP synthase</fullName>
    </recommendedName>
</protein>